<sequence length="171" mass="19131">MPLTLYDISVPVFTRMLRQLSHILKVGEDWAKEKGIPESQVMSVRLYEDMQPLAYQVQRVSDTMKFAAVRVGGVEAPSFQDTETTWAELHDRIKATMEFLESVPKDAIAGKEDAEVIQRTPTGAERKYTGSSYLLVFAIPNAAFHVSIAYALLRHQGVPVGKMDYLGSLPQ</sequence>
<dbReference type="OrthoDB" id="3724345at2759"/>
<comment type="caution">
    <text evidence="1">The sequence shown here is derived from an EMBL/GenBank/DDBJ whole genome shotgun (WGS) entry which is preliminary data.</text>
</comment>
<evidence type="ECO:0008006" key="3">
    <source>
        <dbReference type="Google" id="ProtNLM"/>
    </source>
</evidence>
<name>A0A9P4IPM3_9PEZI</name>
<dbReference type="AlphaFoldDB" id="A0A9P4IPM3"/>
<dbReference type="Pfam" id="PF09351">
    <property type="entry name" value="DUF1993"/>
    <property type="match status" value="1"/>
</dbReference>
<dbReference type="PANTHER" id="PTHR36922:SF1">
    <property type="entry name" value="DUF1993 DOMAIN-CONTAINING PROTEIN"/>
    <property type="match status" value="1"/>
</dbReference>
<organism evidence="1 2">
    <name type="scientific">Rhizodiscina lignyota</name>
    <dbReference type="NCBI Taxonomy" id="1504668"/>
    <lineage>
        <taxon>Eukaryota</taxon>
        <taxon>Fungi</taxon>
        <taxon>Dikarya</taxon>
        <taxon>Ascomycota</taxon>
        <taxon>Pezizomycotina</taxon>
        <taxon>Dothideomycetes</taxon>
        <taxon>Pleosporomycetidae</taxon>
        <taxon>Aulographales</taxon>
        <taxon>Rhizodiscinaceae</taxon>
        <taxon>Rhizodiscina</taxon>
    </lineage>
</organism>
<dbReference type="PANTHER" id="PTHR36922">
    <property type="entry name" value="BLL2446 PROTEIN"/>
    <property type="match status" value="1"/>
</dbReference>
<dbReference type="Proteomes" id="UP000799772">
    <property type="component" value="Unassembled WGS sequence"/>
</dbReference>
<dbReference type="SUPFAM" id="SSF109854">
    <property type="entry name" value="DinB/YfiT-like putative metalloenzymes"/>
    <property type="match status" value="1"/>
</dbReference>
<evidence type="ECO:0000313" key="2">
    <source>
        <dbReference type="Proteomes" id="UP000799772"/>
    </source>
</evidence>
<keyword evidence="2" id="KW-1185">Reference proteome</keyword>
<dbReference type="InterPro" id="IPR018531">
    <property type="entry name" value="DUF1993"/>
</dbReference>
<gene>
    <name evidence="1" type="ORF">NA57DRAFT_54148</name>
</gene>
<evidence type="ECO:0000313" key="1">
    <source>
        <dbReference type="EMBL" id="KAF2102227.1"/>
    </source>
</evidence>
<proteinExistence type="predicted"/>
<dbReference type="Gene3D" id="1.20.120.450">
    <property type="entry name" value="dinb family like domain"/>
    <property type="match status" value="1"/>
</dbReference>
<dbReference type="InterPro" id="IPR034660">
    <property type="entry name" value="DinB/YfiT-like"/>
</dbReference>
<protein>
    <recommendedName>
        <fullName evidence="3">DUF1993 domain-containing protein</fullName>
    </recommendedName>
</protein>
<reference evidence="1" key="1">
    <citation type="journal article" date="2020" name="Stud. Mycol.">
        <title>101 Dothideomycetes genomes: a test case for predicting lifestyles and emergence of pathogens.</title>
        <authorList>
            <person name="Haridas S."/>
            <person name="Albert R."/>
            <person name="Binder M."/>
            <person name="Bloem J."/>
            <person name="Labutti K."/>
            <person name="Salamov A."/>
            <person name="Andreopoulos B."/>
            <person name="Baker S."/>
            <person name="Barry K."/>
            <person name="Bills G."/>
            <person name="Bluhm B."/>
            <person name="Cannon C."/>
            <person name="Castanera R."/>
            <person name="Culley D."/>
            <person name="Daum C."/>
            <person name="Ezra D."/>
            <person name="Gonzalez J."/>
            <person name="Henrissat B."/>
            <person name="Kuo A."/>
            <person name="Liang C."/>
            <person name="Lipzen A."/>
            <person name="Lutzoni F."/>
            <person name="Magnuson J."/>
            <person name="Mondo S."/>
            <person name="Nolan M."/>
            <person name="Ohm R."/>
            <person name="Pangilinan J."/>
            <person name="Park H.-J."/>
            <person name="Ramirez L."/>
            <person name="Alfaro M."/>
            <person name="Sun H."/>
            <person name="Tritt A."/>
            <person name="Yoshinaga Y."/>
            <person name="Zwiers L.-H."/>
            <person name="Turgeon B."/>
            <person name="Goodwin S."/>
            <person name="Spatafora J."/>
            <person name="Crous P."/>
            <person name="Grigoriev I."/>
        </authorList>
    </citation>
    <scope>NUCLEOTIDE SEQUENCE</scope>
    <source>
        <strain evidence="1">CBS 133067</strain>
    </source>
</reference>
<accession>A0A9P4IPM3</accession>
<dbReference type="EMBL" id="ML978123">
    <property type="protein sequence ID" value="KAF2102227.1"/>
    <property type="molecule type" value="Genomic_DNA"/>
</dbReference>